<name>A0A975AHP3_9FIRM</name>
<dbReference type="KEGG" id="alka:J0B03_10585"/>
<dbReference type="PANTHER" id="PTHR40056">
    <property type="entry name" value="HYPOTHETICAL CYTOSOLIC PROTEIN"/>
    <property type="match status" value="1"/>
</dbReference>
<dbReference type="PANTHER" id="PTHR40056:SF1">
    <property type="entry name" value="DUF1836 DOMAIN-CONTAINING PROTEIN"/>
    <property type="match status" value="1"/>
</dbReference>
<proteinExistence type="predicted"/>
<dbReference type="Pfam" id="PF08876">
    <property type="entry name" value="DUF1836"/>
    <property type="match status" value="1"/>
</dbReference>
<keyword evidence="2" id="KW-1185">Reference proteome</keyword>
<dbReference type="RefSeq" id="WP_207299570.1">
    <property type="nucleotide sequence ID" value="NZ_CP071444.1"/>
</dbReference>
<protein>
    <submittedName>
        <fullName evidence="1">DUF1836 domain-containing protein</fullName>
    </submittedName>
</protein>
<accession>A0A975AHP3</accession>
<sequence>MIKKMELYDYSMIMSEVKLTLWDDLPDFAIYSDQMLKIVTDEISFMQNGDEKLLTKSMVNNYVKWGMMPKPVKKKYERQHIAYVIVITILKQVLPISKIKDGIQLQIALQGNEKTAYDSFCEAFEESMRTVFLPILDQSSPYTLAEREISAEKLAISSITTALCCKLLTEKIIETKIESI</sequence>
<dbReference type="EMBL" id="CP071444">
    <property type="protein sequence ID" value="QSX08228.1"/>
    <property type="molecule type" value="Genomic_DNA"/>
</dbReference>
<dbReference type="InterPro" id="IPR014975">
    <property type="entry name" value="DUF1836"/>
</dbReference>
<gene>
    <name evidence="1" type="ORF">J0B03_10585</name>
</gene>
<organism evidence="1 2">
    <name type="scientific">Alkalibacter rhizosphaerae</name>
    <dbReference type="NCBI Taxonomy" id="2815577"/>
    <lineage>
        <taxon>Bacteria</taxon>
        <taxon>Bacillati</taxon>
        <taxon>Bacillota</taxon>
        <taxon>Clostridia</taxon>
        <taxon>Eubacteriales</taxon>
        <taxon>Eubacteriaceae</taxon>
        <taxon>Alkalibacter</taxon>
    </lineage>
</organism>
<dbReference type="Proteomes" id="UP000663499">
    <property type="component" value="Chromosome"/>
</dbReference>
<evidence type="ECO:0000313" key="1">
    <source>
        <dbReference type="EMBL" id="QSX08228.1"/>
    </source>
</evidence>
<dbReference type="AlphaFoldDB" id="A0A975AHP3"/>
<evidence type="ECO:0000313" key="2">
    <source>
        <dbReference type="Proteomes" id="UP000663499"/>
    </source>
</evidence>
<reference evidence="1" key="1">
    <citation type="submission" date="2021-03" db="EMBL/GenBank/DDBJ databases">
        <title>Alkalibacter marinus sp. nov., isolated from tidal flat sediment.</title>
        <authorList>
            <person name="Namirimu T."/>
            <person name="Yang J.-A."/>
            <person name="Yang S.-H."/>
            <person name="Kim Y.-J."/>
            <person name="Kwon K.K."/>
        </authorList>
    </citation>
    <scope>NUCLEOTIDE SEQUENCE</scope>
    <source>
        <strain evidence="1">ES005</strain>
    </source>
</reference>